<keyword evidence="1" id="KW-0238">DNA-binding</keyword>
<organism evidence="2">
    <name type="scientific">Gordonia amarae</name>
    <dbReference type="NCBI Taxonomy" id="36821"/>
    <lineage>
        <taxon>Bacteria</taxon>
        <taxon>Bacillati</taxon>
        <taxon>Actinomycetota</taxon>
        <taxon>Actinomycetes</taxon>
        <taxon>Mycobacteriales</taxon>
        <taxon>Gordoniaceae</taxon>
        <taxon>Gordonia</taxon>
    </lineage>
</organism>
<dbReference type="InterPro" id="IPR001647">
    <property type="entry name" value="HTH_TetR"/>
</dbReference>
<dbReference type="Pfam" id="PF00440">
    <property type="entry name" value="TetR_N"/>
    <property type="match status" value="1"/>
</dbReference>
<protein>
    <submittedName>
        <fullName evidence="2">TetR family transcriptional regulator</fullName>
    </submittedName>
</protein>
<dbReference type="InterPro" id="IPR009057">
    <property type="entry name" value="Homeodomain-like_sf"/>
</dbReference>
<dbReference type="RefSeq" id="WP_005192163.1">
    <property type="nucleotide sequence ID" value="NZ_CP045804.1"/>
</dbReference>
<dbReference type="PROSITE" id="PS50977">
    <property type="entry name" value="HTH_TETR_2"/>
    <property type="match status" value="1"/>
</dbReference>
<reference evidence="2" key="1">
    <citation type="journal article" date="2021" name="Nat. Microbiol.">
        <title>Cocultivation of an ultrasmall environmental parasitic bacterium with lytic ability against bacteria associated with wastewater foams.</title>
        <authorList>
            <person name="Batinovic S."/>
            <person name="Rose J.J.A."/>
            <person name="Ratcliffe J."/>
            <person name="Seviour R.J."/>
            <person name="Petrovski S."/>
        </authorList>
    </citation>
    <scope>NUCLEOTIDE SEQUENCE</scope>
    <source>
        <strain evidence="2">CON44</strain>
    </source>
</reference>
<dbReference type="AlphaFoldDB" id="A0A857LK95"/>
<dbReference type="SUPFAM" id="SSF46689">
    <property type="entry name" value="Homeodomain-like"/>
    <property type="match status" value="1"/>
</dbReference>
<dbReference type="EMBL" id="CP045810">
    <property type="protein sequence ID" value="QHN38088.1"/>
    <property type="molecule type" value="Genomic_DNA"/>
</dbReference>
<sequence length="204" mass="22399">MRRTGWGGELPADDDEARVRIIEACRNAIADSEHPQLSLSEVARRLSVTRQTVYRYFPSTQALLTAVAIDAGRRMYDMLLSVRELDDPAGVVVELAAIGAEIIRDDKVVGFLVGEGTATGVFTGSITDELSVAFAVDLLESCGVDWRALGLGIEDVAELAEWALHIIDAIGRSRGKRRDQLELRDYLNRWMRPGVEKVITTATG</sequence>
<evidence type="ECO:0000256" key="1">
    <source>
        <dbReference type="ARBA" id="ARBA00023125"/>
    </source>
</evidence>
<gene>
    <name evidence="2" type="ORF">GII30_01815</name>
</gene>
<name>A0A857LK95_9ACTN</name>
<dbReference type="Gene3D" id="1.10.357.10">
    <property type="entry name" value="Tetracycline Repressor, domain 2"/>
    <property type="match status" value="1"/>
</dbReference>
<dbReference type="GO" id="GO:0003677">
    <property type="term" value="F:DNA binding"/>
    <property type="evidence" value="ECO:0007669"/>
    <property type="project" value="UniProtKB-UniRule"/>
</dbReference>
<proteinExistence type="predicted"/>
<evidence type="ECO:0000313" key="2">
    <source>
        <dbReference type="EMBL" id="QHN38088.1"/>
    </source>
</evidence>
<accession>A0A857LK95</accession>